<evidence type="ECO:0000313" key="1">
    <source>
        <dbReference type="EMBL" id="SFF73352.1"/>
    </source>
</evidence>
<sequence>MLVYMIYDKSNGEIVHMHRNVDINGRSYTCTEEEIQRMIPPHIDQKSVGFISAELEQPPSGRQVKMSVDVTKNTLIKTFIDKDAPIGKKE</sequence>
<gene>
    <name evidence="1" type="ORF">SAMN05216353_10764</name>
</gene>
<reference evidence="2" key="1">
    <citation type="submission" date="2016-10" db="EMBL/GenBank/DDBJ databases">
        <authorList>
            <person name="Varghese N."/>
            <person name="Submissions S."/>
        </authorList>
    </citation>
    <scope>NUCLEOTIDE SEQUENCE [LARGE SCALE GENOMIC DNA]</scope>
    <source>
        <strain evidence="2">FP5</strain>
    </source>
</reference>
<proteinExistence type="predicted"/>
<dbReference type="EMBL" id="FOOG01000007">
    <property type="protein sequence ID" value="SFF73352.1"/>
    <property type="molecule type" value="Genomic_DNA"/>
</dbReference>
<evidence type="ECO:0000313" key="2">
    <source>
        <dbReference type="Proteomes" id="UP000198897"/>
    </source>
</evidence>
<dbReference type="AlphaFoldDB" id="A0A1I2L1Z0"/>
<name>A0A1I2L1Z0_9BACI</name>
<protein>
    <submittedName>
        <fullName evidence="1">Uncharacterized protein</fullName>
    </submittedName>
</protein>
<keyword evidence="2" id="KW-1185">Reference proteome</keyword>
<accession>A0A1I2L1Z0</accession>
<dbReference type="RefSeq" id="WP_089751179.1">
    <property type="nucleotide sequence ID" value="NZ_FOOG01000007.1"/>
</dbReference>
<organism evidence="1 2">
    <name type="scientific">Halobacillus alkaliphilus</name>
    <dbReference type="NCBI Taxonomy" id="396056"/>
    <lineage>
        <taxon>Bacteria</taxon>
        <taxon>Bacillati</taxon>
        <taxon>Bacillota</taxon>
        <taxon>Bacilli</taxon>
        <taxon>Bacillales</taxon>
        <taxon>Bacillaceae</taxon>
        <taxon>Halobacillus</taxon>
    </lineage>
</organism>
<dbReference type="OrthoDB" id="9868046at2"/>
<dbReference type="Proteomes" id="UP000198897">
    <property type="component" value="Unassembled WGS sequence"/>
</dbReference>